<name>A0A450ZL55_9GAMM</name>
<proteinExistence type="predicted"/>
<evidence type="ECO:0000313" key="1">
    <source>
        <dbReference type="EMBL" id="VFK54555.1"/>
    </source>
</evidence>
<evidence type="ECO:0000313" key="2">
    <source>
        <dbReference type="EMBL" id="VFK56804.1"/>
    </source>
</evidence>
<accession>A0A450ZL55</accession>
<protein>
    <submittedName>
        <fullName evidence="1">Uncharacterized protein</fullName>
    </submittedName>
</protein>
<sequence>MNMSALRAEIERGLTLPHAWGLSGFLFFRYVKIFDANAAGLGAFTVIKGIT</sequence>
<gene>
    <name evidence="3" type="ORF">BECKTUN1418D_GA0071000_12432</name>
    <name evidence="2" type="ORF">BECKTUN1418E_GA0071001_10432</name>
    <name evidence="1" type="ORF">BECKTUN1418F_GA0071002_10462</name>
</gene>
<evidence type="ECO:0000313" key="3">
    <source>
        <dbReference type="EMBL" id="VFK64097.1"/>
    </source>
</evidence>
<reference evidence="1" key="1">
    <citation type="submission" date="2019-02" db="EMBL/GenBank/DDBJ databases">
        <authorList>
            <person name="Gruber-Vodicka R. H."/>
            <person name="Seah K. B. B."/>
        </authorList>
    </citation>
    <scope>NUCLEOTIDE SEQUENCE</scope>
    <source>
        <strain evidence="3">BECK_BY1</strain>
        <strain evidence="2">BECK_BY2</strain>
        <strain evidence="1">BECK_BY3</strain>
    </source>
</reference>
<organism evidence="1">
    <name type="scientific">Candidatus Kentrum sp. TUN</name>
    <dbReference type="NCBI Taxonomy" id="2126343"/>
    <lineage>
        <taxon>Bacteria</taxon>
        <taxon>Pseudomonadati</taxon>
        <taxon>Pseudomonadota</taxon>
        <taxon>Gammaproteobacteria</taxon>
        <taxon>Candidatus Kentrum</taxon>
    </lineage>
</organism>
<dbReference type="AlphaFoldDB" id="A0A450ZL55"/>
<dbReference type="EMBL" id="CAADFY010000046">
    <property type="protein sequence ID" value="VFK54555.1"/>
    <property type="molecule type" value="Genomic_DNA"/>
</dbReference>
<dbReference type="EMBL" id="CAADFV010000043">
    <property type="protein sequence ID" value="VFK56804.1"/>
    <property type="molecule type" value="Genomic_DNA"/>
</dbReference>
<dbReference type="EMBL" id="CAADFX010000243">
    <property type="protein sequence ID" value="VFK64097.1"/>
    <property type="molecule type" value="Genomic_DNA"/>
</dbReference>